<name>A0A0J8B012_BETVV</name>
<keyword evidence="3" id="KW-1185">Reference proteome</keyword>
<evidence type="ECO:0000313" key="2">
    <source>
        <dbReference type="EMBL" id="KMS94316.1"/>
    </source>
</evidence>
<gene>
    <name evidence="2" type="ORF">BVRB_022630</name>
</gene>
<reference evidence="2 3" key="1">
    <citation type="journal article" date="2014" name="Nature">
        <title>The genome of the recently domesticated crop plant sugar beet (Beta vulgaris).</title>
        <authorList>
            <person name="Dohm J.C."/>
            <person name="Minoche A.E."/>
            <person name="Holtgrawe D."/>
            <person name="Capella-Gutierrez S."/>
            <person name="Zakrzewski F."/>
            <person name="Tafer H."/>
            <person name="Rupp O."/>
            <person name="Sorensen T.R."/>
            <person name="Stracke R."/>
            <person name="Reinhardt R."/>
            <person name="Goesmann A."/>
            <person name="Kraft T."/>
            <person name="Schulz B."/>
            <person name="Stadler P.F."/>
            <person name="Schmidt T."/>
            <person name="Gabaldon T."/>
            <person name="Lehrach H."/>
            <person name="Weisshaar B."/>
            <person name="Himmelbauer H."/>
        </authorList>
    </citation>
    <scope>NUCLEOTIDE SEQUENCE [LARGE SCALE GENOMIC DNA]</scope>
    <source>
        <tissue evidence="2">Taproot</tissue>
    </source>
</reference>
<feature type="non-terminal residue" evidence="2">
    <location>
        <position position="87"/>
    </location>
</feature>
<dbReference type="AlphaFoldDB" id="A0A0J8B012"/>
<sequence length="87" mass="9627">MALTCVDGHAEHFRSGHVSPLISYCLLEYLGKVEDVTPGSDLFKVMRKDVCKDLESKITALKELKSQCTNLKNALSQRAEAWSGGKE</sequence>
<protein>
    <submittedName>
        <fullName evidence="2">Uncharacterized protein</fullName>
    </submittedName>
</protein>
<feature type="coiled-coil region" evidence="1">
    <location>
        <begin position="54"/>
        <end position="81"/>
    </location>
</feature>
<dbReference type="Proteomes" id="UP000035740">
    <property type="component" value="Unassembled WGS sequence"/>
</dbReference>
<dbReference type="Gramene" id="KMS94316">
    <property type="protein sequence ID" value="KMS94316"/>
    <property type="gene ID" value="BVRB_022630"/>
</dbReference>
<evidence type="ECO:0000256" key="1">
    <source>
        <dbReference type="SAM" id="Coils"/>
    </source>
</evidence>
<evidence type="ECO:0000313" key="3">
    <source>
        <dbReference type="Proteomes" id="UP000035740"/>
    </source>
</evidence>
<dbReference type="EMBL" id="KQ094335">
    <property type="protein sequence ID" value="KMS94316.1"/>
    <property type="molecule type" value="Genomic_DNA"/>
</dbReference>
<proteinExistence type="predicted"/>
<organism evidence="2 3">
    <name type="scientific">Beta vulgaris subsp. vulgaris</name>
    <name type="common">Beet</name>
    <dbReference type="NCBI Taxonomy" id="3555"/>
    <lineage>
        <taxon>Eukaryota</taxon>
        <taxon>Viridiplantae</taxon>
        <taxon>Streptophyta</taxon>
        <taxon>Embryophyta</taxon>
        <taxon>Tracheophyta</taxon>
        <taxon>Spermatophyta</taxon>
        <taxon>Magnoliopsida</taxon>
        <taxon>eudicotyledons</taxon>
        <taxon>Gunneridae</taxon>
        <taxon>Pentapetalae</taxon>
        <taxon>Caryophyllales</taxon>
        <taxon>Chenopodiaceae</taxon>
        <taxon>Betoideae</taxon>
        <taxon>Beta</taxon>
    </lineage>
</organism>
<accession>A0A0J8B012</accession>
<keyword evidence="1" id="KW-0175">Coiled coil</keyword>